<evidence type="ECO:0000313" key="3">
    <source>
        <dbReference type="Proteomes" id="UP001444661"/>
    </source>
</evidence>
<protein>
    <submittedName>
        <fullName evidence="2">Uncharacterized protein</fullName>
    </submittedName>
</protein>
<proteinExistence type="predicted"/>
<comment type="caution">
    <text evidence="2">The sequence shown here is derived from an EMBL/GenBank/DDBJ whole genome shotgun (WGS) entry which is preliminary data.</text>
</comment>
<organism evidence="2 3">
    <name type="scientific">Apiospora rasikravindrae</name>
    <dbReference type="NCBI Taxonomy" id="990691"/>
    <lineage>
        <taxon>Eukaryota</taxon>
        <taxon>Fungi</taxon>
        <taxon>Dikarya</taxon>
        <taxon>Ascomycota</taxon>
        <taxon>Pezizomycotina</taxon>
        <taxon>Sordariomycetes</taxon>
        <taxon>Xylariomycetidae</taxon>
        <taxon>Amphisphaeriales</taxon>
        <taxon>Apiosporaceae</taxon>
        <taxon>Apiospora</taxon>
    </lineage>
</organism>
<sequence length="437" mass="49103">MASSSSTRRRRGHVPKDSGISMGTTKPEPELDAAPTPPPASSSKEDFFICDRCEQPRAVYRRLPFPGTELFVCDYCFQPITMRDPRDASIVFEMKWCRQGNHEAPAIIFRDAENMSCYHCAKRCDSYPPGPLPELPLRVRPDSDSVSRKGKGAAAPGDGMVMQQNRDHQLHYAATQQQQHRREERPQIQYYAGSYKPRGHFENSSRPPKTLQIYHPQVRPPNMGNYTIKPHTSAPLQRLDANTESRARPKPQAQPKKPTVHSGPTTAAAKALPAQNPIRQAPAAPSWELKTLRAQEQKKKQQEHQDRIDALCRAHQPQPREPASQTTEQDEARADSDVLGPQETCPACGKHRPTYSELIEAYGFCFHCLRRHLVAAGELLKCPSCRRLQARQDFMTYNSDGLVVRRRTEVCMGCQWRHRNGAKKLGAVLCGTAGGLV</sequence>
<reference evidence="2 3" key="1">
    <citation type="submission" date="2023-01" db="EMBL/GenBank/DDBJ databases">
        <title>Analysis of 21 Apiospora genomes using comparative genomics revels a genus with tremendous synthesis potential of carbohydrate active enzymes and secondary metabolites.</title>
        <authorList>
            <person name="Sorensen T."/>
        </authorList>
    </citation>
    <scope>NUCLEOTIDE SEQUENCE [LARGE SCALE GENOMIC DNA]</scope>
    <source>
        <strain evidence="2 3">CBS 33761</strain>
    </source>
</reference>
<dbReference type="Proteomes" id="UP001444661">
    <property type="component" value="Unassembled WGS sequence"/>
</dbReference>
<evidence type="ECO:0000256" key="1">
    <source>
        <dbReference type="SAM" id="MobiDB-lite"/>
    </source>
</evidence>
<feature type="region of interest" description="Disordered" evidence="1">
    <location>
        <begin position="1"/>
        <end position="44"/>
    </location>
</feature>
<gene>
    <name evidence="2" type="ORF">PG993_006762</name>
</gene>
<evidence type="ECO:0000313" key="2">
    <source>
        <dbReference type="EMBL" id="KAK8042239.1"/>
    </source>
</evidence>
<dbReference type="EMBL" id="JAQQWK010000005">
    <property type="protein sequence ID" value="KAK8042239.1"/>
    <property type="molecule type" value="Genomic_DNA"/>
</dbReference>
<feature type="region of interest" description="Disordered" evidence="1">
    <location>
        <begin position="314"/>
        <end position="343"/>
    </location>
</feature>
<keyword evidence="3" id="KW-1185">Reference proteome</keyword>
<feature type="region of interest" description="Disordered" evidence="1">
    <location>
        <begin position="133"/>
        <end position="160"/>
    </location>
</feature>
<accession>A0ABR1T6K2</accession>
<feature type="region of interest" description="Disordered" evidence="1">
    <location>
        <begin position="195"/>
        <end position="285"/>
    </location>
</feature>
<feature type="compositionally biased region" description="Basic and acidic residues" evidence="1">
    <location>
        <begin position="137"/>
        <end position="147"/>
    </location>
</feature>
<name>A0ABR1T6K2_9PEZI</name>